<dbReference type="PROSITE" id="PS51371">
    <property type="entry name" value="CBS"/>
    <property type="match status" value="2"/>
</dbReference>
<dbReference type="CDD" id="cd04590">
    <property type="entry name" value="CBS_pair_CorC_HlyC_assoc"/>
    <property type="match status" value="1"/>
</dbReference>
<dbReference type="InterPro" id="IPR016169">
    <property type="entry name" value="FAD-bd_PCMH_sub2"/>
</dbReference>
<keyword evidence="7 9" id="KW-0129">CBS domain</keyword>
<dbReference type="FunFam" id="3.10.580.10:FF:000002">
    <property type="entry name" value="Magnesium/cobalt efflux protein CorC"/>
    <property type="match status" value="1"/>
</dbReference>
<dbReference type="Gene3D" id="3.30.465.10">
    <property type="match status" value="1"/>
</dbReference>
<keyword evidence="6 10" id="KW-1133">Transmembrane helix</keyword>
<evidence type="ECO:0000313" key="15">
    <source>
        <dbReference type="Proteomes" id="UP000594464"/>
    </source>
</evidence>
<dbReference type="Pfam" id="PF01595">
    <property type="entry name" value="CNNM"/>
    <property type="match status" value="1"/>
</dbReference>
<evidence type="ECO:0000256" key="7">
    <source>
        <dbReference type="ARBA" id="ARBA00023122"/>
    </source>
</evidence>
<sequence length="431" mass="48344">MDDPILPRSILLFILLCCSAFFSACEAAFFSLNSLQTEDLKEKKGRSGRFVHELLEKPRDLLITIYIGNELVNIGCSVVVTSIAITLFGSIGVGIAIGVGTLLLLIFGEIFPKSLSLKSAAPYALIAAYPLKIFSVLVHPARRFFTHIAEKFIAMIGFGKLVDKDSMITDEEFKAMVQMGEGDGVLDSEESTMIHNVIEFGETTAGDIMVPKIDMVTMENENSFQNILPKIMENFFARVPVLSEDGETVIGILYTKELIRYKNLPPENFNLKNMLHPPHFVPKSKKIKELLEEFRKMKQHLAIVLDEYGSLSGLITLEDILEELVGEIDSEMRKEEEPFVKIKDNTYRMAANYSIYDFNQNFAQPLPEDGHETVGGLVFGLFGRVPRSGETVSLGCYKFHIEKMKGARIISLRLNVMEINEPENPIEDDAK</sequence>
<dbReference type="KEGG" id="nva:G3M78_12445"/>
<dbReference type="GO" id="GO:0050660">
    <property type="term" value="F:flavin adenine dinucleotide binding"/>
    <property type="evidence" value="ECO:0007669"/>
    <property type="project" value="InterPro"/>
</dbReference>
<dbReference type="Proteomes" id="UP000594464">
    <property type="component" value="Chromosome"/>
</dbReference>
<comment type="similarity">
    <text evidence="2">Belongs to the UPF0053 family.</text>
</comment>
<dbReference type="InterPro" id="IPR036318">
    <property type="entry name" value="FAD-bd_PCMH-like_sf"/>
</dbReference>
<dbReference type="Pfam" id="PF03471">
    <property type="entry name" value="CorC_HlyC"/>
    <property type="match status" value="1"/>
</dbReference>
<dbReference type="SUPFAM" id="SSF54631">
    <property type="entry name" value="CBS-domain pair"/>
    <property type="match status" value="1"/>
</dbReference>
<evidence type="ECO:0000256" key="2">
    <source>
        <dbReference type="ARBA" id="ARBA00006337"/>
    </source>
</evidence>
<comment type="subcellular location">
    <subcellularLocation>
        <location evidence="1">Cell membrane</location>
        <topology evidence="1">Multi-pass membrane protein</topology>
    </subcellularLocation>
</comment>
<name>A0A7T0C5D7_9BACT</name>
<dbReference type="InterPro" id="IPR046342">
    <property type="entry name" value="CBS_dom_sf"/>
</dbReference>
<evidence type="ECO:0000256" key="6">
    <source>
        <dbReference type="ARBA" id="ARBA00022989"/>
    </source>
</evidence>
<evidence type="ECO:0000256" key="8">
    <source>
        <dbReference type="ARBA" id="ARBA00023136"/>
    </source>
</evidence>
<evidence type="ECO:0000259" key="13">
    <source>
        <dbReference type="PROSITE" id="PS51846"/>
    </source>
</evidence>
<dbReference type="Pfam" id="PF00571">
    <property type="entry name" value="CBS"/>
    <property type="match status" value="2"/>
</dbReference>
<keyword evidence="3" id="KW-1003">Cell membrane</keyword>
<dbReference type="GO" id="GO:0005886">
    <property type="term" value="C:plasma membrane"/>
    <property type="evidence" value="ECO:0007669"/>
    <property type="project" value="UniProtKB-SubCell"/>
</dbReference>
<dbReference type="InterPro" id="IPR044751">
    <property type="entry name" value="Ion_transp-like_CBS"/>
</dbReference>
<dbReference type="SMART" id="SM01091">
    <property type="entry name" value="CorC_HlyC"/>
    <property type="match status" value="1"/>
</dbReference>
<evidence type="ECO:0000256" key="3">
    <source>
        <dbReference type="ARBA" id="ARBA00022475"/>
    </source>
</evidence>
<feature type="domain" description="CBS" evidence="12">
    <location>
        <begin position="274"/>
        <end position="330"/>
    </location>
</feature>
<protein>
    <submittedName>
        <fullName evidence="14">HlyC/CorC family transporter</fullName>
    </submittedName>
</protein>
<dbReference type="PANTHER" id="PTHR22777:SF32">
    <property type="entry name" value="UPF0053 INNER MEMBRANE PROTEIN YFJD"/>
    <property type="match status" value="1"/>
</dbReference>
<evidence type="ECO:0000259" key="12">
    <source>
        <dbReference type="PROSITE" id="PS51371"/>
    </source>
</evidence>
<organism evidence="14 15">
    <name type="scientific">Candidatus Nitrohelix vancouverensis</name>
    <dbReference type="NCBI Taxonomy" id="2705534"/>
    <lineage>
        <taxon>Bacteria</taxon>
        <taxon>Pseudomonadati</taxon>
        <taxon>Nitrospinota/Tectimicrobiota group</taxon>
        <taxon>Nitrospinota</taxon>
        <taxon>Nitrospinia</taxon>
        <taxon>Nitrospinales</taxon>
        <taxon>Nitrospinaceae</taxon>
        <taxon>Candidatus Nitrohelix</taxon>
    </lineage>
</organism>
<dbReference type="SUPFAM" id="SSF56176">
    <property type="entry name" value="FAD-binding/transporter-associated domain-like"/>
    <property type="match status" value="1"/>
</dbReference>
<accession>A0A7T0C5D7</accession>
<evidence type="ECO:0000256" key="10">
    <source>
        <dbReference type="PROSITE-ProRule" id="PRU01193"/>
    </source>
</evidence>
<dbReference type="InterPro" id="IPR002550">
    <property type="entry name" value="CNNM"/>
</dbReference>
<evidence type="ECO:0000313" key="14">
    <source>
        <dbReference type="EMBL" id="QPJ66854.1"/>
    </source>
</evidence>
<keyword evidence="4 10" id="KW-0812">Transmembrane</keyword>
<reference evidence="15" key="1">
    <citation type="submission" date="2020-02" db="EMBL/GenBank/DDBJ databases">
        <title>Genomic and physiological characterization of two novel Nitrospinaceae genera.</title>
        <authorList>
            <person name="Mueller A.J."/>
            <person name="Jung M.-Y."/>
            <person name="Strachan C.R."/>
            <person name="Herbold C.W."/>
            <person name="Kirkegaard R.H."/>
            <person name="Daims H."/>
        </authorList>
    </citation>
    <scope>NUCLEOTIDE SEQUENCE [LARGE SCALE GENOMIC DNA]</scope>
</reference>
<evidence type="ECO:0000256" key="9">
    <source>
        <dbReference type="PROSITE-ProRule" id="PRU00703"/>
    </source>
</evidence>
<feature type="domain" description="CNNM transmembrane" evidence="13">
    <location>
        <begin position="1"/>
        <end position="190"/>
    </location>
</feature>
<dbReference type="EMBL" id="CP048620">
    <property type="protein sequence ID" value="QPJ66854.1"/>
    <property type="molecule type" value="Genomic_DNA"/>
</dbReference>
<gene>
    <name evidence="14" type="ORF">G3M78_12445</name>
</gene>
<dbReference type="InterPro" id="IPR000644">
    <property type="entry name" value="CBS_dom"/>
</dbReference>
<dbReference type="PANTHER" id="PTHR22777">
    <property type="entry name" value="HEMOLYSIN-RELATED"/>
    <property type="match status" value="1"/>
</dbReference>
<keyword evidence="8 10" id="KW-0472">Membrane</keyword>
<evidence type="ECO:0000256" key="5">
    <source>
        <dbReference type="ARBA" id="ARBA00022737"/>
    </source>
</evidence>
<dbReference type="AlphaFoldDB" id="A0A7T0C5D7"/>
<evidence type="ECO:0000256" key="11">
    <source>
        <dbReference type="SAM" id="Phobius"/>
    </source>
</evidence>
<dbReference type="PROSITE" id="PS51846">
    <property type="entry name" value="CNNM"/>
    <property type="match status" value="1"/>
</dbReference>
<feature type="domain" description="CBS" evidence="12">
    <location>
        <begin position="209"/>
        <end position="271"/>
    </location>
</feature>
<dbReference type="InterPro" id="IPR005170">
    <property type="entry name" value="Transptr-assoc_dom"/>
</dbReference>
<evidence type="ECO:0000256" key="1">
    <source>
        <dbReference type="ARBA" id="ARBA00004651"/>
    </source>
</evidence>
<keyword evidence="5" id="KW-0677">Repeat</keyword>
<feature type="transmembrane region" description="Helical" evidence="11">
    <location>
        <begin position="83"/>
        <end position="108"/>
    </location>
</feature>
<dbReference type="Gene3D" id="3.10.580.10">
    <property type="entry name" value="CBS-domain"/>
    <property type="match status" value="1"/>
</dbReference>
<evidence type="ECO:0000256" key="4">
    <source>
        <dbReference type="ARBA" id="ARBA00022692"/>
    </source>
</evidence>
<proteinExistence type="inferred from homology"/>